<evidence type="ECO:0000256" key="17">
    <source>
        <dbReference type="ARBA" id="ARBA00076733"/>
    </source>
</evidence>
<dbReference type="InterPro" id="IPR015500">
    <property type="entry name" value="Peptidase_S8_subtilisin-rel"/>
</dbReference>
<keyword evidence="13" id="KW-0865">Zymogen</keyword>
<keyword evidence="11" id="KW-0333">Golgi apparatus</keyword>
<dbReference type="Gene3D" id="2.60.120.260">
    <property type="entry name" value="Galactose-binding domain-like"/>
    <property type="match status" value="1"/>
</dbReference>
<evidence type="ECO:0000256" key="22">
    <source>
        <dbReference type="SAM" id="MobiDB-lite"/>
    </source>
</evidence>
<dbReference type="Pfam" id="PF16470">
    <property type="entry name" value="S8_pro-domain"/>
    <property type="match status" value="1"/>
</dbReference>
<dbReference type="SUPFAM" id="SSF52743">
    <property type="entry name" value="Subtilisin-like"/>
    <property type="match status" value="1"/>
</dbReference>
<evidence type="ECO:0000256" key="12">
    <source>
        <dbReference type="ARBA" id="ARBA00023136"/>
    </source>
</evidence>
<dbReference type="EMBL" id="VXBX01005695">
    <property type="protein sequence ID" value="NXP23925.1"/>
    <property type="molecule type" value="Genomic_DNA"/>
</dbReference>
<dbReference type="InterPro" id="IPR023828">
    <property type="entry name" value="Peptidase_S8_Ser-AS"/>
</dbReference>
<accession>A0A7L1YMM7</accession>
<dbReference type="AlphaFoldDB" id="A0A7L1YMM7"/>
<organism evidence="25 26">
    <name type="scientific">Scytalopus superciliaris</name>
    <dbReference type="NCBI Taxonomy" id="312124"/>
    <lineage>
        <taxon>Eukaryota</taxon>
        <taxon>Metazoa</taxon>
        <taxon>Chordata</taxon>
        <taxon>Craniata</taxon>
        <taxon>Vertebrata</taxon>
        <taxon>Euteleostomi</taxon>
        <taxon>Archelosauria</taxon>
        <taxon>Archosauria</taxon>
        <taxon>Dinosauria</taxon>
        <taxon>Saurischia</taxon>
        <taxon>Theropoda</taxon>
        <taxon>Coelurosauria</taxon>
        <taxon>Aves</taxon>
        <taxon>Neognathae</taxon>
        <taxon>Neoaves</taxon>
        <taxon>Telluraves</taxon>
        <taxon>Australaves</taxon>
        <taxon>Passeriformes</taxon>
        <taxon>Rhinocryptidae</taxon>
        <taxon>Scytalopus</taxon>
    </lineage>
</organism>
<feature type="domain" description="P/Homo B" evidence="24">
    <location>
        <begin position="472"/>
        <end position="609"/>
    </location>
</feature>
<comment type="function">
    <text evidence="15">Serine endoprotease that processes various proproteins by cleavage at paired basic amino acids, recognizing the RXXX[KR]R consensus motif. Likely functions in the constitutive secretory pathway.</text>
</comment>
<name>A0A7L1YMM7_9PASS</name>
<evidence type="ECO:0000256" key="9">
    <source>
        <dbReference type="ARBA" id="ARBA00022825"/>
    </source>
</evidence>
<evidence type="ECO:0000256" key="16">
    <source>
        <dbReference type="ARBA" id="ARBA00069957"/>
    </source>
</evidence>
<evidence type="ECO:0000256" key="19">
    <source>
        <dbReference type="ARBA" id="ARBA00078341"/>
    </source>
</evidence>
<keyword evidence="6" id="KW-0812">Transmembrane</keyword>
<dbReference type="PROSITE" id="PS00137">
    <property type="entry name" value="SUBTILASE_HIS"/>
    <property type="match status" value="1"/>
</dbReference>
<dbReference type="Pfam" id="PF00082">
    <property type="entry name" value="Peptidase_S8"/>
    <property type="match status" value="1"/>
</dbReference>
<evidence type="ECO:0000256" key="14">
    <source>
        <dbReference type="ARBA" id="ARBA00023180"/>
    </source>
</evidence>
<proteinExistence type="inferred from homology"/>
<dbReference type="PRINTS" id="PR00723">
    <property type="entry name" value="SUBTILISIN"/>
</dbReference>
<evidence type="ECO:0000256" key="13">
    <source>
        <dbReference type="ARBA" id="ARBA00023145"/>
    </source>
</evidence>
<dbReference type="InterPro" id="IPR036852">
    <property type="entry name" value="Peptidase_S8/S53_dom_sf"/>
</dbReference>
<dbReference type="PANTHER" id="PTHR42884:SF28">
    <property type="entry name" value="PROPROTEIN CONVERTASE SUBTILISIN_KEXIN TYPE 7"/>
    <property type="match status" value="1"/>
</dbReference>
<dbReference type="GO" id="GO:0000139">
    <property type="term" value="C:Golgi membrane"/>
    <property type="evidence" value="ECO:0007669"/>
    <property type="project" value="TreeGrafter"/>
</dbReference>
<dbReference type="GO" id="GO:0016485">
    <property type="term" value="P:protein processing"/>
    <property type="evidence" value="ECO:0007669"/>
    <property type="project" value="TreeGrafter"/>
</dbReference>
<keyword evidence="7 23" id="KW-0732">Signal</keyword>
<keyword evidence="9 21" id="KW-0720">Serine protease</keyword>
<dbReference type="GO" id="GO:0005802">
    <property type="term" value="C:trans-Golgi network"/>
    <property type="evidence" value="ECO:0007669"/>
    <property type="project" value="TreeGrafter"/>
</dbReference>
<keyword evidence="14" id="KW-0325">Glycoprotein</keyword>
<evidence type="ECO:0000313" key="25">
    <source>
        <dbReference type="EMBL" id="NXP23925.1"/>
    </source>
</evidence>
<feature type="chain" id="PRO_5029516130" description="Proprotein convertase subtilisin/kexin type 7" evidence="23">
    <location>
        <begin position="38"/>
        <end position="618"/>
    </location>
</feature>
<keyword evidence="26" id="KW-1185">Reference proteome</keyword>
<feature type="active site" description="Charge relay system" evidence="20 21">
    <location>
        <position position="178"/>
    </location>
</feature>
<protein>
    <recommendedName>
        <fullName evidence="16">Proprotein convertase subtilisin/kexin type 7</fullName>
    </recommendedName>
    <alternativeName>
        <fullName evidence="19">Prohormone convertase 7</fullName>
    </alternativeName>
    <alternativeName>
        <fullName evidence="18">Proprotein convertase 7</fullName>
    </alternativeName>
    <alternativeName>
        <fullName evidence="17">Subtilisin/kexin-like protease PC7</fullName>
    </alternativeName>
</protein>
<evidence type="ECO:0000256" key="18">
    <source>
        <dbReference type="ARBA" id="ARBA00076944"/>
    </source>
</evidence>
<evidence type="ECO:0000256" key="10">
    <source>
        <dbReference type="ARBA" id="ARBA00022989"/>
    </source>
</evidence>
<evidence type="ECO:0000256" key="23">
    <source>
        <dbReference type="SAM" id="SignalP"/>
    </source>
</evidence>
<evidence type="ECO:0000256" key="3">
    <source>
        <dbReference type="ARBA" id="ARBA00011073"/>
    </source>
</evidence>
<dbReference type="PROSITE" id="PS51892">
    <property type="entry name" value="SUBTILASE"/>
    <property type="match status" value="1"/>
</dbReference>
<evidence type="ECO:0000256" key="1">
    <source>
        <dbReference type="ARBA" id="ARBA00001913"/>
    </source>
</evidence>
<feature type="non-terminal residue" evidence="25">
    <location>
        <position position="1"/>
    </location>
</feature>
<comment type="subcellular location">
    <subcellularLocation>
        <location evidence="2">Golgi apparatus</location>
        <location evidence="2">trans-Golgi network membrane</location>
        <topology evidence="2">Single-pass type I membrane protein</topology>
    </subcellularLocation>
</comment>
<dbReference type="SUPFAM" id="SSF49785">
    <property type="entry name" value="Galactose-binding domain-like"/>
    <property type="match status" value="1"/>
</dbReference>
<evidence type="ECO:0000256" key="7">
    <source>
        <dbReference type="ARBA" id="ARBA00022729"/>
    </source>
</evidence>
<evidence type="ECO:0000256" key="5">
    <source>
        <dbReference type="ARBA" id="ARBA00022685"/>
    </source>
</evidence>
<dbReference type="InterPro" id="IPR038466">
    <property type="entry name" value="S8_pro-domain_sf"/>
</dbReference>
<comment type="caution">
    <text evidence="25">The sequence shown here is derived from an EMBL/GenBank/DDBJ whole genome shotgun (WGS) entry which is preliminary data.</text>
</comment>
<dbReference type="PROSITE" id="PS51829">
    <property type="entry name" value="P_HOMO_B"/>
    <property type="match status" value="1"/>
</dbReference>
<keyword evidence="8 21" id="KW-0378">Hydrolase</keyword>
<evidence type="ECO:0000256" key="4">
    <source>
        <dbReference type="ARBA" id="ARBA00022670"/>
    </source>
</evidence>
<keyword evidence="12" id="KW-0472">Membrane</keyword>
<reference evidence="25 26" key="1">
    <citation type="submission" date="2019-09" db="EMBL/GenBank/DDBJ databases">
        <title>Bird 10,000 Genomes (B10K) Project - Family phase.</title>
        <authorList>
            <person name="Zhang G."/>
        </authorList>
    </citation>
    <scope>NUCLEOTIDE SEQUENCE [LARGE SCALE GENOMIC DNA]</scope>
    <source>
        <strain evidence="25">B10K-DU-002-46</strain>
        <tissue evidence="25">Muscle</tissue>
    </source>
</reference>
<keyword evidence="4 21" id="KW-0645">Protease</keyword>
<gene>
    <name evidence="25" type="primary">Pcsk7</name>
    <name evidence="25" type="ORF">SCYSUP_R04733</name>
</gene>
<feature type="non-terminal residue" evidence="25">
    <location>
        <position position="618"/>
    </location>
</feature>
<evidence type="ECO:0000256" key="2">
    <source>
        <dbReference type="ARBA" id="ARBA00004393"/>
    </source>
</evidence>
<dbReference type="InterPro" id="IPR032815">
    <property type="entry name" value="S8_pro-domain"/>
</dbReference>
<feature type="signal peptide" evidence="23">
    <location>
        <begin position="1"/>
        <end position="37"/>
    </location>
</feature>
<comment type="cofactor">
    <cofactor evidence="1">
        <name>Ca(2+)</name>
        <dbReference type="ChEBI" id="CHEBI:29108"/>
    </cofactor>
</comment>
<sequence length="618" mass="68105">MPHWRQGAPLWSAGMEATLCIHTCLWLSAAWAPLASPAPDSDGHRGELSWAVSLDAPEEELEQRAEELARAAGLVNMGRVGELKGHYLFAYQPDGRAGGEPEAVRRWVDALLAQHDSVRWHSEQKLLKRSKRSLHFNDPKYPQQWHLNNRKSPGKDINVTGVWERNVTGRGVTVVVVDDGVEHTIKDIQPNYSPEGSYDLNSNDPDPMPHPDEENGNHHGTRCAGEIAAVPNNSFCTVGVAYGSRIAGIRVLDGPLTDSMEAVAFNKHYQINDIYSCSWGPDDDGKTVDGPHQLGKAALQHGVIAGRRGFGSIFVVASGNGGQHSDNCNYDGYANSIYTVTIGAVDETGSMPFYAEECASMLAVTFSGGDKMMRSIVTTDWDLQKGTGCTEGHTGTSAAAPLAAGMIALMLQVRPCLTWRDVQHIIVFTATKYEDRHAKWDTNQAGFSHSHQHGFGLLNAWRLVNAAKIWESVPYLASYVSPVLKEGRSIPLLPQELEVAWNVTTTDLKLSGMRTLEHVAVTVTITHPRRGNLEIRLFCPSGMMSLIGTTRSMDSDPNGFSEWTFSTVRCWGEEAQGTYRLVVRDIGDESLRPGTLKQWQLTLYGSSWSPTEMKERQR</sequence>
<dbReference type="FunFam" id="3.30.70.850:FF:000002">
    <property type="entry name" value="Proprotein convertase subtilisin/kexin type 7"/>
    <property type="match status" value="1"/>
</dbReference>
<dbReference type="Proteomes" id="UP000580825">
    <property type="component" value="Unassembled WGS sequence"/>
</dbReference>
<dbReference type="InterPro" id="IPR002884">
    <property type="entry name" value="P_dom"/>
</dbReference>
<evidence type="ECO:0000256" key="20">
    <source>
        <dbReference type="PIRSR" id="PIRSR615500-1"/>
    </source>
</evidence>
<evidence type="ECO:0000256" key="21">
    <source>
        <dbReference type="PROSITE-ProRule" id="PRU01240"/>
    </source>
</evidence>
<feature type="compositionally biased region" description="Basic and acidic residues" evidence="22">
    <location>
        <begin position="207"/>
        <end position="217"/>
    </location>
</feature>
<keyword evidence="10" id="KW-1133">Transmembrane helix</keyword>
<feature type="active site" description="Charge relay system" evidence="20 21">
    <location>
        <position position="397"/>
    </location>
</feature>
<dbReference type="Gene3D" id="3.40.50.200">
    <property type="entry name" value="Peptidase S8/S53 domain"/>
    <property type="match status" value="1"/>
</dbReference>
<evidence type="ECO:0000256" key="6">
    <source>
        <dbReference type="ARBA" id="ARBA00022692"/>
    </source>
</evidence>
<dbReference type="PANTHER" id="PTHR42884">
    <property type="entry name" value="PROPROTEIN CONVERTASE SUBTILISIN/KEXIN-RELATED"/>
    <property type="match status" value="1"/>
</dbReference>
<dbReference type="Pfam" id="PF01483">
    <property type="entry name" value="P_proprotein"/>
    <property type="match status" value="1"/>
</dbReference>
<evidence type="ECO:0000256" key="8">
    <source>
        <dbReference type="ARBA" id="ARBA00022801"/>
    </source>
</evidence>
<keyword evidence="5" id="KW-0165">Cleavage on pair of basic residues</keyword>
<dbReference type="FunFam" id="3.40.50.200:FF:000005">
    <property type="entry name" value="Proprotein convertase subtilisin/kexin type 7"/>
    <property type="match status" value="1"/>
</dbReference>
<dbReference type="PROSITE" id="PS00138">
    <property type="entry name" value="SUBTILASE_SER"/>
    <property type="match status" value="1"/>
</dbReference>
<evidence type="ECO:0000259" key="24">
    <source>
        <dbReference type="PROSITE" id="PS51829"/>
    </source>
</evidence>
<dbReference type="InterPro" id="IPR022398">
    <property type="entry name" value="Peptidase_S8_His-AS"/>
</dbReference>
<feature type="region of interest" description="Disordered" evidence="22">
    <location>
        <begin position="186"/>
        <end position="220"/>
    </location>
</feature>
<evidence type="ECO:0000256" key="11">
    <source>
        <dbReference type="ARBA" id="ARBA00023034"/>
    </source>
</evidence>
<comment type="similarity">
    <text evidence="3 21">Belongs to the peptidase S8 family.</text>
</comment>
<evidence type="ECO:0000313" key="26">
    <source>
        <dbReference type="Proteomes" id="UP000580825"/>
    </source>
</evidence>
<feature type="compositionally biased region" description="Polar residues" evidence="22">
    <location>
        <begin position="190"/>
        <end position="204"/>
    </location>
</feature>
<dbReference type="GO" id="GO:0004252">
    <property type="term" value="F:serine-type endopeptidase activity"/>
    <property type="evidence" value="ECO:0007669"/>
    <property type="project" value="UniProtKB-UniRule"/>
</dbReference>
<dbReference type="InterPro" id="IPR000209">
    <property type="entry name" value="Peptidase_S8/S53_dom"/>
</dbReference>
<dbReference type="Gene3D" id="3.30.70.850">
    <property type="entry name" value="Peptidase S8, pro-domain"/>
    <property type="match status" value="1"/>
</dbReference>
<dbReference type="InterPro" id="IPR034182">
    <property type="entry name" value="Kexin/furin"/>
</dbReference>
<feature type="active site" description="Charge relay system" evidence="20 21">
    <location>
        <position position="219"/>
    </location>
</feature>
<dbReference type="SUPFAM" id="SSF54897">
    <property type="entry name" value="Protease propeptides/inhibitors"/>
    <property type="match status" value="1"/>
</dbReference>
<dbReference type="FunFam" id="2.60.120.260:FF:000026">
    <property type="entry name" value="proprotein convertase subtilisin/kexin type 7"/>
    <property type="match status" value="1"/>
</dbReference>
<dbReference type="InterPro" id="IPR008979">
    <property type="entry name" value="Galactose-bd-like_sf"/>
</dbReference>
<dbReference type="CDD" id="cd04059">
    <property type="entry name" value="Peptidases_S8_Protein_convertases_Kexins_Furin-like"/>
    <property type="match status" value="1"/>
</dbReference>
<evidence type="ECO:0000256" key="15">
    <source>
        <dbReference type="ARBA" id="ARBA00054142"/>
    </source>
</evidence>